<dbReference type="PANTHER" id="PTHR45784:SF8">
    <property type="entry name" value="C-TYPE MANNOSE RECEPTOR 2-RELATED"/>
    <property type="match status" value="1"/>
</dbReference>
<dbReference type="GeneTree" id="ENSGT00990000203740"/>
<sequence>MVPVPTPTHCNSLAQAAKSIQRKLPFLCLSLYVIEKQVTWEEAIWNCRETHYTLTSLVSEAENRLALREIQDRNITDPVWIGLRYLFQTWLWVDGSPLVYTAGPQGKDQDYQCPTQSNCAALTSNGNDHIQYSHNRRATKTTGVE</sequence>
<dbReference type="PANTHER" id="PTHR45784">
    <property type="entry name" value="C-TYPE LECTIN DOMAIN FAMILY 20 MEMBER A-RELATED"/>
    <property type="match status" value="1"/>
</dbReference>
<proteinExistence type="predicted"/>
<dbReference type="STRING" id="64144.ENSATEP00000007159"/>
<dbReference type="InterPro" id="IPR001304">
    <property type="entry name" value="C-type_lectin-like"/>
</dbReference>
<dbReference type="SUPFAM" id="SSF56436">
    <property type="entry name" value="C-type lectin-like"/>
    <property type="match status" value="1"/>
</dbReference>
<reference evidence="2" key="3">
    <citation type="submission" date="2025-09" db="UniProtKB">
        <authorList>
            <consortium name="Ensembl"/>
        </authorList>
    </citation>
    <scope>IDENTIFICATION</scope>
</reference>
<dbReference type="PROSITE" id="PS50041">
    <property type="entry name" value="C_TYPE_LECTIN_2"/>
    <property type="match status" value="1"/>
</dbReference>
<evidence type="ECO:0000313" key="3">
    <source>
        <dbReference type="Proteomes" id="UP000265040"/>
    </source>
</evidence>
<dbReference type="Pfam" id="PF00059">
    <property type="entry name" value="Lectin_C"/>
    <property type="match status" value="1"/>
</dbReference>
<dbReference type="Ensembl" id="ENSATET00000007282.2">
    <property type="protein sequence ID" value="ENSATEP00000007159.2"/>
    <property type="gene ID" value="ENSATEG00000005054.2"/>
</dbReference>
<accession>A0A3Q1HIC8</accession>
<dbReference type="AlphaFoldDB" id="A0A3Q1HIC8"/>
<reference evidence="2" key="1">
    <citation type="submission" date="2021-04" db="EMBL/GenBank/DDBJ databases">
        <authorList>
            <consortium name="Wellcome Sanger Institute Data Sharing"/>
        </authorList>
    </citation>
    <scope>NUCLEOTIDE SEQUENCE [LARGE SCALE GENOMIC DNA]</scope>
</reference>
<dbReference type="CDD" id="cd00037">
    <property type="entry name" value="CLECT"/>
    <property type="match status" value="1"/>
</dbReference>
<organism evidence="2 3">
    <name type="scientific">Anabas testudineus</name>
    <name type="common">Climbing perch</name>
    <name type="synonym">Anthias testudineus</name>
    <dbReference type="NCBI Taxonomy" id="64144"/>
    <lineage>
        <taxon>Eukaryota</taxon>
        <taxon>Metazoa</taxon>
        <taxon>Chordata</taxon>
        <taxon>Craniata</taxon>
        <taxon>Vertebrata</taxon>
        <taxon>Euteleostomi</taxon>
        <taxon>Actinopterygii</taxon>
        <taxon>Neopterygii</taxon>
        <taxon>Teleostei</taxon>
        <taxon>Neoteleostei</taxon>
        <taxon>Acanthomorphata</taxon>
        <taxon>Anabantaria</taxon>
        <taxon>Anabantiformes</taxon>
        <taxon>Anabantoidei</taxon>
        <taxon>Anabantidae</taxon>
        <taxon>Anabas</taxon>
    </lineage>
</organism>
<dbReference type="InterPro" id="IPR016187">
    <property type="entry name" value="CTDL_fold"/>
</dbReference>
<dbReference type="Proteomes" id="UP000265040">
    <property type="component" value="Chromosome 1"/>
</dbReference>
<reference evidence="2" key="2">
    <citation type="submission" date="2025-08" db="UniProtKB">
        <authorList>
            <consortium name="Ensembl"/>
        </authorList>
    </citation>
    <scope>IDENTIFICATION</scope>
</reference>
<keyword evidence="3" id="KW-1185">Reference proteome</keyword>
<dbReference type="Gene3D" id="3.10.100.10">
    <property type="entry name" value="Mannose-Binding Protein A, subunit A"/>
    <property type="match status" value="1"/>
</dbReference>
<dbReference type="InterPro" id="IPR016186">
    <property type="entry name" value="C-type_lectin-like/link_sf"/>
</dbReference>
<evidence type="ECO:0000313" key="2">
    <source>
        <dbReference type="Ensembl" id="ENSATEP00000007159.2"/>
    </source>
</evidence>
<feature type="domain" description="C-type lectin" evidence="1">
    <location>
        <begin position="26"/>
        <end position="126"/>
    </location>
</feature>
<name>A0A3Q1HIC8_ANATE</name>
<dbReference type="InParanoid" id="A0A3Q1HIC8"/>
<evidence type="ECO:0000259" key="1">
    <source>
        <dbReference type="PROSITE" id="PS50041"/>
    </source>
</evidence>
<protein>
    <recommendedName>
        <fullName evidence="1">C-type lectin domain-containing protein</fullName>
    </recommendedName>
</protein>
<dbReference type="OrthoDB" id="5858677at2759"/>